<evidence type="ECO:0000313" key="9">
    <source>
        <dbReference type="Proteomes" id="UP000694546"/>
    </source>
</evidence>
<comment type="subcellular location">
    <subcellularLocation>
        <location evidence="1">Nucleus</location>
    </subcellularLocation>
</comment>
<dbReference type="PANTHER" id="PTHR12420:SF4">
    <property type="entry name" value="PHD FINGER PROTEIN 11"/>
    <property type="match status" value="1"/>
</dbReference>
<evidence type="ECO:0000256" key="3">
    <source>
        <dbReference type="ARBA" id="ARBA00022771"/>
    </source>
</evidence>
<evidence type="ECO:0000256" key="4">
    <source>
        <dbReference type="ARBA" id="ARBA00022833"/>
    </source>
</evidence>
<gene>
    <name evidence="8" type="primary">phf11</name>
</gene>
<dbReference type="InterPro" id="IPR034732">
    <property type="entry name" value="EPHD"/>
</dbReference>
<dbReference type="PROSITE" id="PS51805">
    <property type="entry name" value="EPHD"/>
    <property type="match status" value="1"/>
</dbReference>
<keyword evidence="4" id="KW-0862">Zinc</keyword>
<evidence type="ECO:0000259" key="7">
    <source>
        <dbReference type="PROSITE" id="PS51805"/>
    </source>
</evidence>
<proteinExistence type="predicted"/>
<dbReference type="InterPro" id="IPR001965">
    <property type="entry name" value="Znf_PHD"/>
</dbReference>
<evidence type="ECO:0000313" key="8">
    <source>
        <dbReference type="Ensembl" id="ENSGMOP00000018131.2"/>
    </source>
</evidence>
<feature type="compositionally biased region" description="Polar residues" evidence="6">
    <location>
        <begin position="200"/>
        <end position="232"/>
    </location>
</feature>
<name>A0A8C4ZP99_GADMO</name>
<evidence type="ECO:0000256" key="5">
    <source>
        <dbReference type="ARBA" id="ARBA00023242"/>
    </source>
</evidence>
<dbReference type="InterPro" id="IPR013083">
    <property type="entry name" value="Znf_RING/FYVE/PHD"/>
</dbReference>
<dbReference type="Gene3D" id="3.30.40.10">
    <property type="entry name" value="Zinc/RING finger domain, C3HC4 (zinc finger)"/>
    <property type="match status" value="1"/>
</dbReference>
<feature type="compositionally biased region" description="Basic residues" evidence="6">
    <location>
        <begin position="109"/>
        <end position="120"/>
    </location>
</feature>
<protein>
    <recommendedName>
        <fullName evidence="7">PHD-type domain-containing protein</fullName>
    </recommendedName>
</protein>
<evidence type="ECO:0000256" key="1">
    <source>
        <dbReference type="ARBA" id="ARBA00004123"/>
    </source>
</evidence>
<evidence type="ECO:0000256" key="6">
    <source>
        <dbReference type="SAM" id="MobiDB-lite"/>
    </source>
</evidence>
<feature type="compositionally biased region" description="Basic and acidic residues" evidence="6">
    <location>
        <begin position="128"/>
        <end position="143"/>
    </location>
</feature>
<dbReference type="Pfam" id="PF13771">
    <property type="entry name" value="zf-HC5HC2H"/>
    <property type="match status" value="1"/>
</dbReference>
<organism evidence="8 9">
    <name type="scientific">Gadus morhua</name>
    <name type="common">Atlantic cod</name>
    <dbReference type="NCBI Taxonomy" id="8049"/>
    <lineage>
        <taxon>Eukaryota</taxon>
        <taxon>Metazoa</taxon>
        <taxon>Chordata</taxon>
        <taxon>Craniata</taxon>
        <taxon>Vertebrata</taxon>
        <taxon>Euteleostomi</taxon>
        <taxon>Actinopterygii</taxon>
        <taxon>Neopterygii</taxon>
        <taxon>Teleostei</taxon>
        <taxon>Neoteleostei</taxon>
        <taxon>Acanthomorphata</taxon>
        <taxon>Zeiogadaria</taxon>
        <taxon>Gadariae</taxon>
        <taxon>Gadiformes</taxon>
        <taxon>Gadoidei</taxon>
        <taxon>Gadidae</taxon>
        <taxon>Gadus</taxon>
    </lineage>
</organism>
<keyword evidence="2" id="KW-0479">Metal-binding</keyword>
<feature type="region of interest" description="Disordered" evidence="6">
    <location>
        <begin position="89"/>
        <end position="244"/>
    </location>
</feature>
<sequence length="299" mass="33064">MLYSSGIYCENTPEHDDLFGFSVKHVQDEARRGYKLKCDDCKKSGATVGCEVKRCTKSFHFPCAIGAGAETVEDEEGRYAVYCKKHRSQNEGGANGVSSADSSDSSTRHSSKVSRRHHERNRGTSHLDNSRNDIATENHETPRHKPFNGDSIPGPSTSSDSRRPLKRGLSYNYNERSERPPKMFAPISDLDSEDDEDSSQTNQRPGDLSQQLNRNDMETATASVSDPATNGAGSEEEDDGTLVDSKRIGSVAEPMRFVVPVMLCNCSETTGTITQLFSYGYRESTLTLATCNKIYVFMK</sequence>
<dbReference type="AlphaFoldDB" id="A0A8C4ZP99"/>
<accession>A0A8C4ZP99</accession>
<dbReference type="SMART" id="SM00249">
    <property type="entry name" value="PHD"/>
    <property type="match status" value="1"/>
</dbReference>
<evidence type="ECO:0000256" key="2">
    <source>
        <dbReference type="ARBA" id="ARBA00022723"/>
    </source>
</evidence>
<dbReference type="Ensembl" id="ENSGMOT00000018578.2">
    <property type="protein sequence ID" value="ENSGMOP00000018131.2"/>
    <property type="gene ID" value="ENSGMOG00000022600.1"/>
</dbReference>
<dbReference type="PANTHER" id="PTHR12420">
    <property type="entry name" value="PHD FINGER PROTEIN"/>
    <property type="match status" value="1"/>
</dbReference>
<keyword evidence="5" id="KW-0539">Nucleus</keyword>
<keyword evidence="3" id="KW-0863">Zinc-finger</keyword>
<feature type="domain" description="PHD-type" evidence="7">
    <location>
        <begin position="1"/>
        <end position="87"/>
    </location>
</feature>
<dbReference type="Proteomes" id="UP000694546">
    <property type="component" value="Chromosome 20"/>
</dbReference>
<dbReference type="InterPro" id="IPR051188">
    <property type="entry name" value="PHD-type_Zinc_Finger"/>
</dbReference>
<dbReference type="GO" id="GO:0005634">
    <property type="term" value="C:nucleus"/>
    <property type="evidence" value="ECO:0007669"/>
    <property type="project" value="UniProtKB-SubCell"/>
</dbReference>
<keyword evidence="9" id="KW-1185">Reference proteome</keyword>
<reference evidence="8" key="2">
    <citation type="submission" date="2025-09" db="UniProtKB">
        <authorList>
            <consortium name="Ensembl"/>
        </authorList>
    </citation>
    <scope>IDENTIFICATION</scope>
</reference>
<reference evidence="8" key="1">
    <citation type="submission" date="2025-08" db="UniProtKB">
        <authorList>
            <consortium name="Ensembl"/>
        </authorList>
    </citation>
    <scope>IDENTIFICATION</scope>
</reference>
<dbReference type="GO" id="GO:0008270">
    <property type="term" value="F:zinc ion binding"/>
    <property type="evidence" value="ECO:0007669"/>
    <property type="project" value="UniProtKB-KW"/>
</dbReference>
<dbReference type="GeneTree" id="ENSGT00950000182865"/>